<dbReference type="AlphaFoldDB" id="A0A4P7D9L9"/>
<keyword evidence="2" id="KW-1185">Reference proteome</keyword>
<proteinExistence type="predicted"/>
<evidence type="ECO:0000313" key="1">
    <source>
        <dbReference type="EMBL" id="QBR03765.1"/>
    </source>
</evidence>
<protein>
    <submittedName>
        <fullName evidence="1">Uncharacterized protein</fullName>
    </submittedName>
</protein>
<evidence type="ECO:0000313" key="2">
    <source>
        <dbReference type="Proteomes" id="UP000295727"/>
    </source>
</evidence>
<accession>A0A4P7D9L9</accession>
<dbReference type="KEGG" id="ppai:E1956_42520"/>
<name>A0A4P7D9L9_9BURK</name>
<sequence length="318" mass="32869">MLCDLIDSIPAYRSPDFLQLHRNAIANLLEIRLPNVPIEPQPGKDFGVGRMGYNYTGSCSGYQNAFFGDVALSPAASDLESAVRNPPGVAGVSAGWWGNFAVAVLTDAVRLAGIGSIDAGKLANDLNNYNSAFLPLLSASYLSAFRTAYTPTLSALASLVNSGQAAAACAMLANALNDGRFVNAVNTSMTAGGDGALSAEWFLFNLWIIFAGLGENDIDGKIAEAVHAGLDVPGEVGPRTDHSPGWWCGGYTGWFAPVTGSDLGPQASQAIHATMPQEFWAGGGGLGGGGGGHADCPTNNGYALSLCNWGPLNFYSAG</sequence>
<organism evidence="1 2">
    <name type="scientific">Paraburkholderia pallida</name>
    <dbReference type="NCBI Taxonomy" id="2547399"/>
    <lineage>
        <taxon>Bacteria</taxon>
        <taxon>Pseudomonadati</taxon>
        <taxon>Pseudomonadota</taxon>
        <taxon>Betaproteobacteria</taxon>
        <taxon>Burkholderiales</taxon>
        <taxon>Burkholderiaceae</taxon>
        <taxon>Paraburkholderia</taxon>
    </lineage>
</organism>
<gene>
    <name evidence="1" type="ORF">E1956_42520</name>
</gene>
<dbReference type="EMBL" id="CP038151">
    <property type="protein sequence ID" value="QBR03765.1"/>
    <property type="molecule type" value="Genomic_DNA"/>
</dbReference>
<dbReference type="OrthoDB" id="603864at2"/>
<dbReference type="RefSeq" id="WP_134759488.1">
    <property type="nucleotide sequence ID" value="NZ_CP038151.1"/>
</dbReference>
<reference evidence="1 2" key="1">
    <citation type="submission" date="2019-03" db="EMBL/GenBank/DDBJ databases">
        <title>Paraburkholderia sp. 7MH5, isolated from subtropical forest soil.</title>
        <authorList>
            <person name="Gao Z.-H."/>
            <person name="Qiu L.-H."/>
        </authorList>
    </citation>
    <scope>NUCLEOTIDE SEQUENCE [LARGE SCALE GENOMIC DNA]</scope>
    <source>
        <strain evidence="1 2">7MH5</strain>
    </source>
</reference>
<dbReference type="Proteomes" id="UP000295727">
    <property type="component" value="Chromosome 4"/>
</dbReference>